<dbReference type="RefSeq" id="WP_187572644.1">
    <property type="nucleotide sequence ID" value="NZ_CP060731.1"/>
</dbReference>
<dbReference type="Pfam" id="PF12375">
    <property type="entry name" value="DUF3653"/>
    <property type="match status" value="1"/>
</dbReference>
<feature type="region of interest" description="Disordered" evidence="1">
    <location>
        <begin position="163"/>
        <end position="203"/>
    </location>
</feature>
<dbReference type="EMBL" id="CP060731">
    <property type="protein sequence ID" value="QNN76924.1"/>
    <property type="molecule type" value="Genomic_DNA"/>
</dbReference>
<protein>
    <recommendedName>
        <fullName evidence="6">Helix-turn-helix domain-containing protein</fullName>
    </recommendedName>
</protein>
<dbReference type="EMBL" id="CP060731">
    <property type="protein sequence ID" value="QNN76920.1"/>
    <property type="molecule type" value="Genomic_DNA"/>
</dbReference>
<dbReference type="GO" id="GO:0003677">
    <property type="term" value="F:DNA binding"/>
    <property type="evidence" value="ECO:0007669"/>
    <property type="project" value="InterPro"/>
</dbReference>
<evidence type="ECO:0000313" key="2">
    <source>
        <dbReference type="EMBL" id="QNN76920.1"/>
    </source>
</evidence>
<dbReference type="GeneID" id="81471970"/>
<dbReference type="InterPro" id="IPR010982">
    <property type="entry name" value="Lambda_DNA-bd_dom_sf"/>
</dbReference>
<dbReference type="NCBIfam" id="NF040522">
    <property type="entry name" value="VC1465_fam"/>
    <property type="match status" value="1"/>
</dbReference>
<dbReference type="EMBL" id="CP060731">
    <property type="protein sequence ID" value="QNN76922.1"/>
    <property type="molecule type" value="Genomic_DNA"/>
</dbReference>
<reference evidence="4 5" key="1">
    <citation type="submission" date="2020-08" db="EMBL/GenBank/DDBJ databases">
        <title>Streptomycin Non-resistant strain, P. mexicana.</title>
        <authorList>
            <person name="Ganesh-Kumar S."/>
            <person name="Zhe T."/>
            <person name="Yu Z."/>
            <person name="Min Y."/>
        </authorList>
    </citation>
    <scope>NUCLEOTIDE SEQUENCE [LARGE SCALE GENOMIC DNA]</scope>
    <source>
        <strain evidence="4 5">GTZY2</strain>
    </source>
</reference>
<evidence type="ECO:0000313" key="3">
    <source>
        <dbReference type="EMBL" id="QNN76922.1"/>
    </source>
</evidence>
<dbReference type="Proteomes" id="UP000515838">
    <property type="component" value="Chromosome"/>
</dbReference>
<sequence length="203" mass="21362">MTQAQCADLLQVTPRTLRYWEAGSVRIPHAAYRLLRILCGGRYLDHPAWRSFTIREDVLVTPEGHEFPAADLAWWSLLVRQARQYRAARRQLQSLQGAPLVAEADIALAMPPRAPGVAPCSSCAAVGAPTGGIPGLVDRQPGPLVASAEQLVAAPFVQRKLPTSNRGVSETEPYGSAVPSPPSSAAALPQAGAAAPTSAGVTA</sequence>
<dbReference type="Gene3D" id="1.10.260.40">
    <property type="entry name" value="lambda repressor-like DNA-binding domains"/>
    <property type="match status" value="1"/>
</dbReference>
<dbReference type="InterPro" id="IPR021077">
    <property type="entry name" value="Phage_phi-Lf_Orf112"/>
</dbReference>
<evidence type="ECO:0008006" key="6">
    <source>
        <dbReference type="Google" id="ProtNLM"/>
    </source>
</evidence>
<feature type="compositionally biased region" description="Low complexity" evidence="1">
    <location>
        <begin position="183"/>
        <end position="203"/>
    </location>
</feature>
<dbReference type="AlphaFoldDB" id="A0A7G9T9Z9"/>
<evidence type="ECO:0000313" key="5">
    <source>
        <dbReference type="Proteomes" id="UP000515838"/>
    </source>
</evidence>
<organism evidence="4 5">
    <name type="scientific">Pseudoxanthomonas mexicana</name>
    <dbReference type="NCBI Taxonomy" id="128785"/>
    <lineage>
        <taxon>Bacteria</taxon>
        <taxon>Pseudomonadati</taxon>
        <taxon>Pseudomonadota</taxon>
        <taxon>Gammaproteobacteria</taxon>
        <taxon>Lysobacterales</taxon>
        <taxon>Lysobacteraceae</taxon>
        <taxon>Pseudoxanthomonas</taxon>
    </lineage>
</organism>
<accession>A0A7G9T9Z9</accession>
<name>A0A7G9T9Z9_PSEMX</name>
<proteinExistence type="predicted"/>
<gene>
    <name evidence="2" type="ORF">IAE60_13360</name>
    <name evidence="3" type="ORF">IAE60_13370</name>
    <name evidence="4" type="ORF">IAE60_13380</name>
</gene>
<evidence type="ECO:0000313" key="4">
    <source>
        <dbReference type="EMBL" id="QNN76924.1"/>
    </source>
</evidence>
<evidence type="ECO:0000256" key="1">
    <source>
        <dbReference type="SAM" id="MobiDB-lite"/>
    </source>
</evidence>